<evidence type="ECO:0000313" key="2">
    <source>
        <dbReference type="Proteomes" id="UP000199205"/>
    </source>
</evidence>
<protein>
    <submittedName>
        <fullName evidence="1">Uncharacterized protein</fullName>
    </submittedName>
</protein>
<dbReference type="AlphaFoldDB" id="A0A1C3VDS9"/>
<organism evidence="1 2">
    <name type="scientific">Rhizobium lusitanum</name>
    <dbReference type="NCBI Taxonomy" id="293958"/>
    <lineage>
        <taxon>Bacteria</taxon>
        <taxon>Pseudomonadati</taxon>
        <taxon>Pseudomonadota</taxon>
        <taxon>Alphaproteobacteria</taxon>
        <taxon>Hyphomicrobiales</taxon>
        <taxon>Rhizobiaceae</taxon>
        <taxon>Rhizobium/Agrobacterium group</taxon>
        <taxon>Rhizobium</taxon>
    </lineage>
</organism>
<evidence type="ECO:0000313" key="1">
    <source>
        <dbReference type="EMBL" id="SCB25838.1"/>
    </source>
</evidence>
<accession>A0A1C3VDS9</accession>
<dbReference type="EMBL" id="FMAF01000005">
    <property type="protein sequence ID" value="SCB25838.1"/>
    <property type="molecule type" value="Genomic_DNA"/>
</dbReference>
<dbReference type="OrthoDB" id="8081243at2"/>
<gene>
    <name evidence="1" type="ORF">GA0061101_10565</name>
</gene>
<sequence length="154" mass="17566">MPIPMYTPRHLGRLGIWQMSGWSIKAYGISAQAPKREQLLQPELINEARSFVEANLARMNGTPHYSVDFVVLHHGSSAKTLLTQWWVNECVCMQYAAQSDYSGKPKFSHVKSDLMACAYELAAIDFERRAWISTVMSGKQMEEYLESWLPDGLH</sequence>
<name>A0A1C3VDS9_9HYPH</name>
<dbReference type="Proteomes" id="UP000199205">
    <property type="component" value="Unassembled WGS sequence"/>
</dbReference>
<proteinExistence type="predicted"/>
<dbReference type="RefSeq" id="WP_141694064.1">
    <property type="nucleotide sequence ID" value="NZ_FMAF01000005.1"/>
</dbReference>
<reference evidence="2" key="1">
    <citation type="submission" date="2016-08" db="EMBL/GenBank/DDBJ databases">
        <authorList>
            <person name="Varghese N."/>
            <person name="Submissions Spin"/>
        </authorList>
    </citation>
    <scope>NUCLEOTIDE SEQUENCE [LARGE SCALE GENOMIC DNA]</scope>
    <source>
        <strain evidence="2">P1-7</strain>
    </source>
</reference>